<evidence type="ECO:0000313" key="5">
    <source>
        <dbReference type="Proteomes" id="UP001319870"/>
    </source>
</evidence>
<evidence type="ECO:0000313" key="4">
    <source>
        <dbReference type="EMBL" id="MCA5895182.1"/>
    </source>
</evidence>
<accession>A0ABS7ZL08</accession>
<evidence type="ECO:0008006" key="6">
    <source>
        <dbReference type="Google" id="ProtNLM"/>
    </source>
</evidence>
<gene>
    <name evidence="4" type="ORF">LEP48_17780</name>
</gene>
<evidence type="ECO:0000256" key="1">
    <source>
        <dbReference type="SAM" id="MobiDB-lite"/>
    </source>
</evidence>
<dbReference type="EMBL" id="JAIXCQ010000018">
    <property type="protein sequence ID" value="MCA5895182.1"/>
    <property type="molecule type" value="Genomic_DNA"/>
</dbReference>
<proteinExistence type="predicted"/>
<feature type="transmembrane region" description="Helical" evidence="2">
    <location>
        <begin position="239"/>
        <end position="257"/>
    </location>
</feature>
<keyword evidence="3" id="KW-0732">Signal</keyword>
<comment type="caution">
    <text evidence="4">The sequence shown here is derived from an EMBL/GenBank/DDBJ whole genome shotgun (WGS) entry which is preliminary data.</text>
</comment>
<organism evidence="4 5">
    <name type="scientific">Isoptericola luteus</name>
    <dbReference type="NCBI Taxonomy" id="2879484"/>
    <lineage>
        <taxon>Bacteria</taxon>
        <taxon>Bacillati</taxon>
        <taxon>Actinomycetota</taxon>
        <taxon>Actinomycetes</taxon>
        <taxon>Micrococcales</taxon>
        <taxon>Promicromonosporaceae</taxon>
        <taxon>Isoptericola</taxon>
    </lineage>
</organism>
<dbReference type="Proteomes" id="UP001319870">
    <property type="component" value="Unassembled WGS sequence"/>
</dbReference>
<keyword evidence="2" id="KW-1133">Transmembrane helix</keyword>
<keyword evidence="5" id="KW-1185">Reference proteome</keyword>
<name>A0ABS7ZL08_9MICO</name>
<dbReference type="RefSeq" id="WP_225566914.1">
    <property type="nucleotide sequence ID" value="NZ_JAIXCQ010000018.1"/>
</dbReference>
<feature type="region of interest" description="Disordered" evidence="1">
    <location>
        <begin position="179"/>
        <end position="205"/>
    </location>
</feature>
<protein>
    <recommendedName>
        <fullName evidence="6">LPXTG-motif cell wall anchor domain protein</fullName>
    </recommendedName>
</protein>
<evidence type="ECO:0000256" key="3">
    <source>
        <dbReference type="SAM" id="SignalP"/>
    </source>
</evidence>
<feature type="chain" id="PRO_5045168599" description="LPXTG-motif cell wall anchor domain protein" evidence="3">
    <location>
        <begin position="32"/>
        <end position="270"/>
    </location>
</feature>
<keyword evidence="2" id="KW-0812">Transmembrane</keyword>
<feature type="signal peptide" evidence="3">
    <location>
        <begin position="1"/>
        <end position="31"/>
    </location>
</feature>
<evidence type="ECO:0000256" key="2">
    <source>
        <dbReference type="SAM" id="Phobius"/>
    </source>
</evidence>
<reference evidence="4 5" key="1">
    <citation type="submission" date="2021-09" db="EMBL/GenBank/DDBJ databases">
        <title>Isoptericola luteus sp. nov., a novel bacterium isolated from Harbin, the capital city of Heilongjiang province.</title>
        <authorList>
            <person name="Li J."/>
        </authorList>
    </citation>
    <scope>NUCLEOTIDE SEQUENCE [LARGE SCALE GENOMIC DNA]</scope>
    <source>
        <strain evidence="4 5">NEAU-Y5</strain>
    </source>
</reference>
<sequence>MSKLRSRRSGGFAVLATVLALMATTAVTAQAAVTPATPVVPEPAVHDVAMRWTGEAGHLTVQGDALGIVTVVPGDAGATTVRVTNEGPSSGNLTASIVNASFGGADADDEFFRDLRINDVAAADLAGDDHVIHEVELAQGATTEVPLTYEFPLEATSGNRAEVGERKFAFDVQLRITGDPSATRDADPAPATPGGTGGADVGSTDTSDLRLAEVADKATGGGLWAGSTAATGGAALPTAGWMLFLAGGLLTLALAAARARRGVPAEQEDV</sequence>
<keyword evidence="2" id="KW-0472">Membrane</keyword>